<dbReference type="AlphaFoldDB" id="A0A644TW95"/>
<evidence type="ECO:0000256" key="1">
    <source>
        <dbReference type="ARBA" id="ARBA00022755"/>
    </source>
</evidence>
<proteinExistence type="inferred from homology"/>
<dbReference type="SMART" id="SM01001">
    <property type="entry name" value="AIRC"/>
    <property type="match status" value="2"/>
</dbReference>
<organism evidence="5">
    <name type="scientific">bioreactor metagenome</name>
    <dbReference type="NCBI Taxonomy" id="1076179"/>
    <lineage>
        <taxon>unclassified sequences</taxon>
        <taxon>metagenomes</taxon>
        <taxon>ecological metagenomes</taxon>
    </lineage>
</organism>
<keyword evidence="1" id="KW-0658">Purine biosynthesis</keyword>
<comment type="pathway">
    <text evidence="3">Purine metabolism.</text>
</comment>
<protein>
    <submittedName>
        <fullName evidence="5">N5-carboxyaminoimidazole ribonucleotide mutase</fullName>
        <ecNumber evidence="5">5.4.99.18</ecNumber>
    </submittedName>
</protein>
<dbReference type="InterPro" id="IPR024694">
    <property type="entry name" value="PurE_prokaryotes"/>
</dbReference>
<evidence type="ECO:0000259" key="4">
    <source>
        <dbReference type="SMART" id="SM01001"/>
    </source>
</evidence>
<dbReference type="GO" id="GO:0034023">
    <property type="term" value="F:5-(carboxyamino)imidazole ribonucleotide mutase activity"/>
    <property type="evidence" value="ECO:0007669"/>
    <property type="project" value="UniProtKB-EC"/>
</dbReference>
<dbReference type="EC" id="5.4.99.18" evidence="5"/>
<dbReference type="GO" id="GO:0006189">
    <property type="term" value="P:'de novo' IMP biosynthetic process"/>
    <property type="evidence" value="ECO:0007669"/>
    <property type="project" value="InterPro"/>
</dbReference>
<reference evidence="5" key="1">
    <citation type="submission" date="2019-08" db="EMBL/GenBank/DDBJ databases">
        <authorList>
            <person name="Kucharzyk K."/>
            <person name="Murdoch R.W."/>
            <person name="Higgins S."/>
            <person name="Loffler F."/>
        </authorList>
    </citation>
    <scope>NUCLEOTIDE SEQUENCE</scope>
</reference>
<dbReference type="Gene3D" id="3.40.50.1970">
    <property type="match status" value="2"/>
</dbReference>
<dbReference type="EMBL" id="VSSQ01000058">
    <property type="protein sequence ID" value="MPL71258.1"/>
    <property type="molecule type" value="Genomic_DNA"/>
</dbReference>
<evidence type="ECO:0000313" key="5">
    <source>
        <dbReference type="EMBL" id="MPL71258.1"/>
    </source>
</evidence>
<dbReference type="HAMAP" id="MF_01929">
    <property type="entry name" value="PurE_classI"/>
    <property type="match status" value="2"/>
</dbReference>
<feature type="domain" description="PurE" evidence="4">
    <location>
        <begin position="207"/>
        <end position="352"/>
    </location>
</feature>
<dbReference type="Pfam" id="PF00731">
    <property type="entry name" value="AIRC"/>
    <property type="match status" value="2"/>
</dbReference>
<comment type="caution">
    <text evidence="5">The sequence shown here is derived from an EMBL/GenBank/DDBJ whole genome shotgun (WGS) entry which is preliminary data.</text>
</comment>
<evidence type="ECO:0000256" key="2">
    <source>
        <dbReference type="ARBA" id="ARBA00023235"/>
    </source>
</evidence>
<dbReference type="PANTHER" id="PTHR23046:SF2">
    <property type="entry name" value="PHOSPHORIBOSYLAMINOIMIDAZOLE CARBOXYLASE"/>
    <property type="match status" value="1"/>
</dbReference>
<sequence>MDPKVMIILGSASDLKIAQKSIDILETLQIPYSLKVASAHRTHEKVKKLVIEATTKGIEVFIGIAGLAAHLPGSIAAYTHRPVIGVPVDVKVGGLDALFASSQMPFPAPVATVGIDRGDNGAILAGQIIGINNPQVKKRVSQLRKSYQEKVKSDEENLISQLNGNLLQKNFLSNYDEISEEKLKKEEPHTDKVFKESEAIGLNEDNPLVSVVPGSYSDIEEAKNVALTLDRLGISYDISVISPIRYPDKFKKYMESIKNVKLFIAVTGLSAHVTGSIVALSEKPVIGVPCSVELNGLDSLLSMVNMPPGVPVGTVGIENGRNAGVLAGEILGISDKNIEKKLKLMKYKTADI</sequence>
<accession>A0A644TW95</accession>
<dbReference type="SUPFAM" id="SSF52255">
    <property type="entry name" value="N5-CAIR mutase (phosphoribosylaminoimidazole carboxylase, PurE)"/>
    <property type="match status" value="2"/>
</dbReference>
<dbReference type="InterPro" id="IPR033747">
    <property type="entry name" value="PurE_ClassI"/>
</dbReference>
<feature type="domain" description="PurE" evidence="4">
    <location>
        <begin position="3"/>
        <end position="151"/>
    </location>
</feature>
<evidence type="ECO:0000256" key="3">
    <source>
        <dbReference type="ARBA" id="ARBA00025704"/>
    </source>
</evidence>
<gene>
    <name evidence="5" type="primary">purE_8</name>
    <name evidence="5" type="ORF">SDC9_17032</name>
</gene>
<dbReference type="NCBIfam" id="TIGR01162">
    <property type="entry name" value="purE"/>
    <property type="match status" value="2"/>
</dbReference>
<dbReference type="InterPro" id="IPR000031">
    <property type="entry name" value="PurE_dom"/>
</dbReference>
<name>A0A644TW95_9ZZZZ</name>
<keyword evidence="2 5" id="KW-0413">Isomerase</keyword>
<dbReference type="PANTHER" id="PTHR23046">
    <property type="entry name" value="PHOSPHORIBOSYLAMINOIMIDAZOLE CARBOXYLASE CATALYTIC SUBUNIT"/>
    <property type="match status" value="1"/>
</dbReference>